<dbReference type="Proteomes" id="UP000235672">
    <property type="component" value="Unassembled WGS sequence"/>
</dbReference>
<dbReference type="OrthoDB" id="195446at2759"/>
<dbReference type="SUPFAM" id="SSF48403">
    <property type="entry name" value="Ankyrin repeat"/>
    <property type="match status" value="1"/>
</dbReference>
<evidence type="ECO:0000259" key="5">
    <source>
        <dbReference type="Pfam" id="PF24883"/>
    </source>
</evidence>
<dbReference type="Gene3D" id="1.25.40.20">
    <property type="entry name" value="Ankyrin repeat-containing domain"/>
    <property type="match status" value="1"/>
</dbReference>
<dbReference type="InterPro" id="IPR002110">
    <property type="entry name" value="Ankyrin_rpt"/>
</dbReference>
<evidence type="ECO:0000259" key="3">
    <source>
        <dbReference type="Pfam" id="PF17109"/>
    </source>
</evidence>
<dbReference type="Pfam" id="PF17109">
    <property type="entry name" value="Goodbye"/>
    <property type="match status" value="1"/>
</dbReference>
<dbReference type="PANTHER" id="PTHR10039:SF15">
    <property type="entry name" value="NACHT DOMAIN-CONTAINING PROTEIN"/>
    <property type="match status" value="1"/>
</dbReference>
<dbReference type="PROSITE" id="PS50088">
    <property type="entry name" value="ANK_REPEAT"/>
    <property type="match status" value="2"/>
</dbReference>
<dbReference type="AlphaFoldDB" id="A0A2J6Q9A4"/>
<sequence length="685" mass="77574">MSSEQYFKQLWEDALDKYLSSTDKTSNRKALLKEINTVNDFQKYLDTARQADLIIFTGKLTSKLRAVVRPLEALSSVGSSVVSHSPFAPATVIFGAVICLVQTTEGVSAAYNLIDQLFDQLGDFAVRVVQYSKGNSPDLKIKLVQILECLLEILARSEKTSPLGYLISSGVKKKELGRGSLRPLNLKTGFKGQIRYYSVPECQPRAEQQNVIVLLAAILRQLVQAKLSIPESILRLHEHHSRRGTRPSLEEISTTLKSIVRDYSRVYLVVDALDECPAEDGTRSKLLAEIRGLQKEKGIDLRLMVTSRFIPDIEDKFKEVLRLEVRASDKDIEKFVTGRIGWLPNIIQRNKELKDLVKNERTQAMDGMFLLARLYIDSLLDKNTKAKVKSALKKISKSSNTNLIKVYDKVYNEVLTRIEGQLPENKKMVKKVLSWITYTERQFTTSELYHVLVVELGELDEDDFSGGEDITAIYTSLETKELDKDNIPDIDNIVSVCTGLVTVDKKSNIIRLIHYTTQEYFQRTREKWFPFTQISITLTCLTYLSFSTFKSGSCYNYKEFKSRLEENVFLDYTSQYWGQHVRIVQELLSQPSGNISIPADSKDSQGRTPLSYAAEHGHEAAVKLLANRDDVKADSKDSRGRTPLSYATEHGHEAVVKLLVDRDDIEADLKDSYGWTTLSGNNSKT</sequence>
<dbReference type="InterPro" id="IPR031350">
    <property type="entry name" value="Goodbye_dom"/>
</dbReference>
<dbReference type="InterPro" id="IPR056884">
    <property type="entry name" value="NPHP3-like_N"/>
</dbReference>
<accession>A0A2J6Q9A4</accession>
<name>A0A2J6Q9A4_9HELO</name>
<feature type="repeat" description="ANK" evidence="2">
    <location>
        <begin position="605"/>
        <end position="625"/>
    </location>
</feature>
<evidence type="ECO:0000259" key="4">
    <source>
        <dbReference type="Pfam" id="PF22939"/>
    </source>
</evidence>
<dbReference type="Pfam" id="PF24883">
    <property type="entry name" value="NPHP3_N"/>
    <property type="match status" value="1"/>
</dbReference>
<organism evidence="6 7">
    <name type="scientific">Hyaloscypha hepaticicola</name>
    <dbReference type="NCBI Taxonomy" id="2082293"/>
    <lineage>
        <taxon>Eukaryota</taxon>
        <taxon>Fungi</taxon>
        <taxon>Dikarya</taxon>
        <taxon>Ascomycota</taxon>
        <taxon>Pezizomycotina</taxon>
        <taxon>Leotiomycetes</taxon>
        <taxon>Helotiales</taxon>
        <taxon>Hyaloscyphaceae</taxon>
        <taxon>Hyaloscypha</taxon>
    </lineage>
</organism>
<keyword evidence="2" id="KW-0040">ANK repeat</keyword>
<dbReference type="Pfam" id="PF22939">
    <property type="entry name" value="WHD_GPIID"/>
    <property type="match status" value="1"/>
</dbReference>
<keyword evidence="1" id="KW-0677">Repeat</keyword>
<dbReference type="EMBL" id="KZ613476">
    <property type="protein sequence ID" value="PMD22825.1"/>
    <property type="molecule type" value="Genomic_DNA"/>
</dbReference>
<keyword evidence="7" id="KW-1185">Reference proteome</keyword>
<dbReference type="SMART" id="SM00248">
    <property type="entry name" value="ANK"/>
    <property type="match status" value="3"/>
</dbReference>
<proteinExistence type="predicted"/>
<dbReference type="Pfam" id="PF12796">
    <property type="entry name" value="Ank_2"/>
    <property type="match status" value="1"/>
</dbReference>
<feature type="domain" description="Nephrocystin 3-like N-terminal" evidence="5">
    <location>
        <begin position="205"/>
        <end position="308"/>
    </location>
</feature>
<feature type="domain" description="GPI inositol-deacylase winged helix" evidence="4">
    <location>
        <begin position="424"/>
        <end position="522"/>
    </location>
</feature>
<dbReference type="STRING" id="1745343.A0A2J6Q9A4"/>
<evidence type="ECO:0000313" key="7">
    <source>
        <dbReference type="Proteomes" id="UP000235672"/>
    </source>
</evidence>
<feature type="repeat" description="ANK" evidence="2">
    <location>
        <begin position="639"/>
        <end position="662"/>
    </location>
</feature>
<gene>
    <name evidence="6" type="ORF">NA56DRAFT_657612</name>
</gene>
<dbReference type="PROSITE" id="PS50297">
    <property type="entry name" value="ANK_REP_REGION"/>
    <property type="match status" value="2"/>
</dbReference>
<evidence type="ECO:0000256" key="2">
    <source>
        <dbReference type="PROSITE-ProRule" id="PRU00023"/>
    </source>
</evidence>
<dbReference type="InterPro" id="IPR054471">
    <property type="entry name" value="GPIID_WHD"/>
</dbReference>
<evidence type="ECO:0000256" key="1">
    <source>
        <dbReference type="ARBA" id="ARBA00022737"/>
    </source>
</evidence>
<dbReference type="PANTHER" id="PTHR10039">
    <property type="entry name" value="AMELOGENIN"/>
    <property type="match status" value="1"/>
</dbReference>
<protein>
    <submittedName>
        <fullName evidence="6">Uncharacterized protein</fullName>
    </submittedName>
</protein>
<dbReference type="InterPro" id="IPR036770">
    <property type="entry name" value="Ankyrin_rpt-contain_sf"/>
</dbReference>
<evidence type="ECO:0000313" key="6">
    <source>
        <dbReference type="EMBL" id="PMD22825.1"/>
    </source>
</evidence>
<reference evidence="6 7" key="1">
    <citation type="submission" date="2016-05" db="EMBL/GenBank/DDBJ databases">
        <title>A degradative enzymes factory behind the ericoid mycorrhizal symbiosis.</title>
        <authorList>
            <consortium name="DOE Joint Genome Institute"/>
            <person name="Martino E."/>
            <person name="Morin E."/>
            <person name="Grelet G."/>
            <person name="Kuo A."/>
            <person name="Kohler A."/>
            <person name="Daghino S."/>
            <person name="Barry K."/>
            <person name="Choi C."/>
            <person name="Cichocki N."/>
            <person name="Clum A."/>
            <person name="Copeland A."/>
            <person name="Hainaut M."/>
            <person name="Haridas S."/>
            <person name="Labutti K."/>
            <person name="Lindquist E."/>
            <person name="Lipzen A."/>
            <person name="Khouja H.-R."/>
            <person name="Murat C."/>
            <person name="Ohm R."/>
            <person name="Olson A."/>
            <person name="Spatafora J."/>
            <person name="Veneault-Fourrey C."/>
            <person name="Henrissat B."/>
            <person name="Grigoriev I."/>
            <person name="Martin F."/>
            <person name="Perotto S."/>
        </authorList>
    </citation>
    <scope>NUCLEOTIDE SEQUENCE [LARGE SCALE GENOMIC DNA]</scope>
    <source>
        <strain evidence="6 7">UAMH 7357</strain>
    </source>
</reference>
<feature type="domain" description="Fungal STAND N-terminal Goodbye" evidence="3">
    <location>
        <begin position="11"/>
        <end position="131"/>
    </location>
</feature>